<evidence type="ECO:0000313" key="2">
    <source>
        <dbReference type="Proteomes" id="UP000263418"/>
    </source>
</evidence>
<dbReference type="RefSeq" id="WP_232621334.1">
    <property type="nucleotide sequence ID" value="NZ_CP019290.1"/>
</dbReference>
<dbReference type="Gene3D" id="3.40.50.1000">
    <property type="entry name" value="HAD superfamily/HAD-like"/>
    <property type="match status" value="1"/>
</dbReference>
<reference evidence="1 2" key="1">
    <citation type="submission" date="2017-01" db="EMBL/GenBank/DDBJ databases">
        <title>Complete Genome Sequence of Vibrio vulnificus FORC_053.</title>
        <authorList>
            <consortium name="Food-borne Pathogen Omics Research Center"/>
            <person name="Chung H.Y."/>
            <person name="Na E.J."/>
            <person name="Song J.S."/>
            <person name="Kim H."/>
            <person name="Lee J.-H."/>
            <person name="Ryu S."/>
            <person name="Choi S.H."/>
        </authorList>
    </citation>
    <scope>NUCLEOTIDE SEQUENCE [LARGE SCALE GENOMIC DNA]</scope>
    <source>
        <strain evidence="1 2">FORC_053</strain>
    </source>
</reference>
<sequence>MNPFNHGWTPDSVWPRIQQQVESWCDPNLPGFVPQDKRVAVFDLDGTLWCEKPGINELAFWRSELTNALTLPQHQQHHPSISSLINSVQPASQHDNPVLLAEQYASLFRRVFSDITAEAYQQKVKTWLSETRHPRFQVSYQQLFYTPMLALMDYLRRHNFRCVINSGSTTAFVQAWCQPWLAINEEDVIGSQIGLFDEPHSFVINIGPEKVKQLKAKFAIKPLMAFGNTLGDAEQLHYVLEGDDRAIACCIHHDDSNREYSYAFDPLFKLELKTRLQRVEIVSIRDHWCEIFAFENPVKKRESLLQSRS</sequence>
<dbReference type="EMBL" id="CP019290">
    <property type="protein sequence ID" value="AXX58948.1"/>
    <property type="molecule type" value="Genomic_DNA"/>
</dbReference>
<dbReference type="SUPFAM" id="SSF56784">
    <property type="entry name" value="HAD-like"/>
    <property type="match status" value="1"/>
</dbReference>
<dbReference type="AlphaFoldDB" id="A0AAN1PLQ9"/>
<evidence type="ECO:0000313" key="1">
    <source>
        <dbReference type="EMBL" id="AXX58948.1"/>
    </source>
</evidence>
<gene>
    <name evidence="1" type="ORF">FORC53_0609</name>
</gene>
<dbReference type="Proteomes" id="UP000263418">
    <property type="component" value="Chromosome 1"/>
</dbReference>
<dbReference type="InterPro" id="IPR036412">
    <property type="entry name" value="HAD-like_sf"/>
</dbReference>
<dbReference type="InterPro" id="IPR023214">
    <property type="entry name" value="HAD_sf"/>
</dbReference>
<protein>
    <recommendedName>
        <fullName evidence="3">Haloacid dehalogenase-like hydrolase</fullName>
    </recommendedName>
</protein>
<proteinExistence type="predicted"/>
<accession>A0AAN1PLQ9</accession>
<evidence type="ECO:0008006" key="3">
    <source>
        <dbReference type="Google" id="ProtNLM"/>
    </source>
</evidence>
<dbReference type="Pfam" id="PF12710">
    <property type="entry name" value="HAD"/>
    <property type="match status" value="1"/>
</dbReference>
<name>A0AAN1PLQ9_VIBVL</name>
<organism evidence="1 2">
    <name type="scientific">Vibrio vulnificus</name>
    <dbReference type="NCBI Taxonomy" id="672"/>
    <lineage>
        <taxon>Bacteria</taxon>
        <taxon>Pseudomonadati</taxon>
        <taxon>Pseudomonadota</taxon>
        <taxon>Gammaproteobacteria</taxon>
        <taxon>Vibrionales</taxon>
        <taxon>Vibrionaceae</taxon>
        <taxon>Vibrio</taxon>
    </lineage>
</organism>